<dbReference type="Proteomes" id="UP000462435">
    <property type="component" value="Unassembled WGS sequence"/>
</dbReference>
<evidence type="ECO:0000313" key="2">
    <source>
        <dbReference type="EMBL" id="KAF1042382.1"/>
    </source>
</evidence>
<accession>A0A7V8FVK9</accession>
<evidence type="ECO:0000313" key="3">
    <source>
        <dbReference type="Proteomes" id="UP000462435"/>
    </source>
</evidence>
<dbReference type="EMBL" id="WNDX01000085">
    <property type="protein sequence ID" value="KAF1042382.1"/>
    <property type="molecule type" value="Genomic_DNA"/>
</dbReference>
<evidence type="ECO:0000256" key="1">
    <source>
        <dbReference type="SAM" id="SignalP"/>
    </source>
</evidence>
<comment type="caution">
    <text evidence="2">The sequence shown here is derived from an EMBL/GenBank/DDBJ whole genome shotgun (WGS) entry which is preliminary data.</text>
</comment>
<evidence type="ECO:0008006" key="4">
    <source>
        <dbReference type="Google" id="ProtNLM"/>
    </source>
</evidence>
<proteinExistence type="predicted"/>
<dbReference type="PROSITE" id="PS51257">
    <property type="entry name" value="PROKAR_LIPOPROTEIN"/>
    <property type="match status" value="1"/>
</dbReference>
<sequence>MKTVSTFAVRGLQGVFAVALLLAAYACTNNASAGLEPFVELGQQMELDADKVELDDRPAVDQLRSICAVDWPDDLAGDKAKTAEARRKACKVFGR</sequence>
<reference evidence="3" key="1">
    <citation type="journal article" date="2020" name="MBio">
        <title>Horizontal gene transfer to a defensive symbiont with a reduced genome amongst a multipartite beetle microbiome.</title>
        <authorList>
            <person name="Waterworth S.C."/>
            <person name="Florez L.V."/>
            <person name="Rees E.R."/>
            <person name="Hertweck C."/>
            <person name="Kaltenpoth M."/>
            <person name="Kwan J.C."/>
        </authorList>
    </citation>
    <scope>NUCLEOTIDE SEQUENCE [LARGE SCALE GENOMIC DNA]</scope>
</reference>
<name>A0A7V8FVK9_9BURK</name>
<gene>
    <name evidence="2" type="ORF">GAK35_02755</name>
</gene>
<keyword evidence="1" id="KW-0732">Signal</keyword>
<organism evidence="2 3">
    <name type="scientific">Herbaspirillum frisingense</name>
    <dbReference type="NCBI Taxonomy" id="92645"/>
    <lineage>
        <taxon>Bacteria</taxon>
        <taxon>Pseudomonadati</taxon>
        <taxon>Pseudomonadota</taxon>
        <taxon>Betaproteobacteria</taxon>
        <taxon>Burkholderiales</taxon>
        <taxon>Oxalobacteraceae</taxon>
        <taxon>Herbaspirillum</taxon>
    </lineage>
</organism>
<dbReference type="AlphaFoldDB" id="A0A7V8FVK9"/>
<protein>
    <recommendedName>
        <fullName evidence="4">Entry exclusion lipoprotein TrbK</fullName>
    </recommendedName>
</protein>
<feature type="signal peptide" evidence="1">
    <location>
        <begin position="1"/>
        <end position="33"/>
    </location>
</feature>
<feature type="chain" id="PRO_5030741051" description="Entry exclusion lipoprotein TrbK" evidence="1">
    <location>
        <begin position="34"/>
        <end position="95"/>
    </location>
</feature>